<dbReference type="STRING" id="153721.MYP_4211"/>
<dbReference type="EMBL" id="BBLT01000010">
    <property type="protein sequence ID" value="GAL86981.1"/>
    <property type="molecule type" value="Genomic_DNA"/>
</dbReference>
<keyword evidence="2" id="KW-1185">Reference proteome</keyword>
<gene>
    <name evidence="1" type="ORF">MYP_4211</name>
</gene>
<organism evidence="1 2">
    <name type="scientific">Sporocytophaga myxococcoides</name>
    <dbReference type="NCBI Taxonomy" id="153721"/>
    <lineage>
        <taxon>Bacteria</taxon>
        <taxon>Pseudomonadati</taxon>
        <taxon>Bacteroidota</taxon>
        <taxon>Cytophagia</taxon>
        <taxon>Cytophagales</taxon>
        <taxon>Cytophagaceae</taxon>
        <taxon>Sporocytophaga</taxon>
    </lineage>
</organism>
<sequence length="67" mass="8074">MLLLHYLKKFKILNAFNEIRYYPFPFRYIKFPVCPTTNEKNLPLGRNDHSKGYDSMLFGRNGKQIFK</sequence>
<protein>
    <submittedName>
        <fullName evidence="1">Uncharacterized protein</fullName>
    </submittedName>
</protein>
<name>A0A098LJ17_9BACT</name>
<evidence type="ECO:0000313" key="2">
    <source>
        <dbReference type="Proteomes" id="UP000030185"/>
    </source>
</evidence>
<comment type="caution">
    <text evidence="1">The sequence shown here is derived from an EMBL/GenBank/DDBJ whole genome shotgun (WGS) entry which is preliminary data.</text>
</comment>
<proteinExistence type="predicted"/>
<accession>A0A098LJ17</accession>
<reference evidence="1 2" key="1">
    <citation type="submission" date="2014-09" db="EMBL/GenBank/DDBJ databases">
        <title>Sporocytophaga myxococcoides PG-01 genome sequencing.</title>
        <authorList>
            <person name="Liu L."/>
            <person name="Gao P.J."/>
            <person name="Chen G.J."/>
            <person name="Wang L.S."/>
        </authorList>
    </citation>
    <scope>NUCLEOTIDE SEQUENCE [LARGE SCALE GENOMIC DNA]</scope>
    <source>
        <strain evidence="1 2">PG-01</strain>
    </source>
</reference>
<evidence type="ECO:0000313" key="1">
    <source>
        <dbReference type="EMBL" id="GAL86981.1"/>
    </source>
</evidence>
<dbReference type="AlphaFoldDB" id="A0A098LJ17"/>
<dbReference type="Proteomes" id="UP000030185">
    <property type="component" value="Unassembled WGS sequence"/>
</dbReference>